<evidence type="ECO:0000313" key="5">
    <source>
        <dbReference type="EMBL" id="EGW33802.1"/>
    </source>
</evidence>
<dbReference type="Pfam" id="PF08232">
    <property type="entry name" value="Striatin"/>
    <property type="match status" value="1"/>
</dbReference>
<dbReference type="InterPro" id="IPR051488">
    <property type="entry name" value="WD_repeat_striatin"/>
</dbReference>
<dbReference type="Proteomes" id="UP000000709">
    <property type="component" value="Unassembled WGS sequence"/>
</dbReference>
<evidence type="ECO:0000256" key="1">
    <source>
        <dbReference type="ARBA" id="ARBA00023054"/>
    </source>
</evidence>
<dbReference type="HOGENOM" id="CLU_497120_0_0_1"/>
<feature type="compositionally biased region" description="Acidic residues" evidence="3">
    <location>
        <begin position="290"/>
        <end position="302"/>
    </location>
</feature>
<dbReference type="InParanoid" id="G3AIZ1"/>
<feature type="domain" description="Striatin N-terminal" evidence="4">
    <location>
        <begin position="49"/>
        <end position="112"/>
    </location>
</feature>
<gene>
    <name evidence="5" type="ORF">SPAPADRAFT_59159</name>
</gene>
<dbReference type="OrthoDB" id="727118at2759"/>
<protein>
    <recommendedName>
        <fullName evidence="4">Striatin N-terminal domain-containing protein</fullName>
    </recommendedName>
</protein>
<dbReference type="AlphaFoldDB" id="G3AIZ1"/>
<dbReference type="KEGG" id="spaa:SPAPADRAFT_59159"/>
<dbReference type="STRING" id="619300.G3AIZ1"/>
<reference evidence="5 6" key="1">
    <citation type="journal article" date="2011" name="Proc. Natl. Acad. Sci. U.S.A.">
        <title>Comparative genomics of xylose-fermenting fungi for enhanced biofuel production.</title>
        <authorList>
            <person name="Wohlbach D.J."/>
            <person name="Kuo A."/>
            <person name="Sato T.K."/>
            <person name="Potts K.M."/>
            <person name="Salamov A.A."/>
            <person name="LaButti K.M."/>
            <person name="Sun H."/>
            <person name="Clum A."/>
            <person name="Pangilinan J.L."/>
            <person name="Lindquist E.A."/>
            <person name="Lucas S."/>
            <person name="Lapidus A."/>
            <person name="Jin M."/>
            <person name="Gunawan C."/>
            <person name="Balan V."/>
            <person name="Dale B.E."/>
            <person name="Jeffries T.W."/>
            <person name="Zinkel R."/>
            <person name="Barry K.W."/>
            <person name="Grigoriev I.V."/>
            <person name="Gasch A.P."/>
        </authorList>
    </citation>
    <scope>NUCLEOTIDE SEQUENCE [LARGE SCALE GENOMIC DNA]</scope>
    <source>
        <strain evidence="6">NRRL Y-27907 / 11-Y1</strain>
    </source>
</reference>
<feature type="region of interest" description="Disordered" evidence="3">
    <location>
        <begin position="1"/>
        <end position="48"/>
    </location>
</feature>
<evidence type="ECO:0000259" key="4">
    <source>
        <dbReference type="Pfam" id="PF08232"/>
    </source>
</evidence>
<evidence type="ECO:0000256" key="2">
    <source>
        <dbReference type="SAM" id="Coils"/>
    </source>
</evidence>
<evidence type="ECO:0000313" key="6">
    <source>
        <dbReference type="Proteomes" id="UP000000709"/>
    </source>
</evidence>
<organism evidence="6">
    <name type="scientific">Spathaspora passalidarum (strain NRRL Y-27907 / 11-Y1)</name>
    <dbReference type="NCBI Taxonomy" id="619300"/>
    <lineage>
        <taxon>Eukaryota</taxon>
        <taxon>Fungi</taxon>
        <taxon>Dikarya</taxon>
        <taxon>Ascomycota</taxon>
        <taxon>Saccharomycotina</taxon>
        <taxon>Pichiomycetes</taxon>
        <taxon>Debaryomycetaceae</taxon>
        <taxon>Spathaspora</taxon>
    </lineage>
</organism>
<dbReference type="PANTHER" id="PTHR15653">
    <property type="entry name" value="STRIATIN"/>
    <property type="match status" value="1"/>
</dbReference>
<dbReference type="eggNOG" id="KOG0642">
    <property type="taxonomic scope" value="Eukaryota"/>
</dbReference>
<keyword evidence="6" id="KW-1185">Reference proteome</keyword>
<dbReference type="RefSeq" id="XP_007373386.1">
    <property type="nucleotide sequence ID" value="XM_007373324.1"/>
</dbReference>
<dbReference type="PANTHER" id="PTHR15653:SF0">
    <property type="entry name" value="CONNECTOR OF KINASE TO AP-1, ISOFORM E"/>
    <property type="match status" value="1"/>
</dbReference>
<sequence>MSTSKSQANSKSGNQSINPQAQWHQQGPSSQQQQLSQSQQSQSTTEPYTLPGVINYLTSEFTNLERYKIMTNLEKSEMKYKIVQLQGEVNSLKFANKKQKARIEALEEENKRLKGIAGSDTTDKSEVKDDFIIPEVDLSIIKNSRQQLTKSMREIVNLLKTPSSKNINYLNLPDPNDSLNNEYDVLVNHSAQEEADTDNVESLLFKELSAGKSHIAPNSIISQFFSDNNNKEEESMSDVKIPSPKFDDDVIYNDGLERVITQDSEAATMIMDEEEDDDDDDDNGAAVADDREEEFDEKEDDIPGVISPFPSPEPEINDFNDPTYEILDVYDHNNITIYLNSMTDNKQIKLTAVRKSDNKVKLSKSFNLTSSASKISNIFPISVDEEIFLLVDKQGEIKSLEMGEIPQETVLAKPAFTSVQSNDLIEFTSKSTVNGKSFGLAITGASSNGFLSKIHQINYKSGDKLTSKEIGSYNKRFLTKGKSGDVTFIGWYVNDKATVTLEQSKSKSKNAVSCDDIELAPYELLYKVDDKTVELNIVSKQSSYLSAT</sequence>
<evidence type="ECO:0000256" key="3">
    <source>
        <dbReference type="SAM" id="MobiDB-lite"/>
    </source>
</evidence>
<dbReference type="OMA" id="MKYKIVQ"/>
<feature type="coiled-coil region" evidence="2">
    <location>
        <begin position="89"/>
        <end position="116"/>
    </location>
</feature>
<feature type="region of interest" description="Disordered" evidence="3">
    <location>
        <begin position="272"/>
        <end position="316"/>
    </location>
</feature>
<dbReference type="EMBL" id="GL996500">
    <property type="protein sequence ID" value="EGW33802.1"/>
    <property type="molecule type" value="Genomic_DNA"/>
</dbReference>
<dbReference type="GeneID" id="18872799"/>
<feature type="compositionally biased region" description="Low complexity" evidence="3">
    <location>
        <begin position="20"/>
        <end position="43"/>
    </location>
</feature>
<name>G3AIZ1_SPAPN</name>
<accession>G3AIZ1</accession>
<proteinExistence type="predicted"/>
<feature type="compositionally biased region" description="Polar residues" evidence="3">
    <location>
        <begin position="1"/>
        <end position="19"/>
    </location>
</feature>
<keyword evidence="1 2" id="KW-0175">Coiled coil</keyword>
<dbReference type="InterPro" id="IPR013258">
    <property type="entry name" value="Striatin_N"/>
</dbReference>
<feature type="compositionally biased region" description="Acidic residues" evidence="3">
    <location>
        <begin position="272"/>
        <end position="283"/>
    </location>
</feature>